<keyword evidence="6 7" id="KW-0472">Membrane</keyword>
<sequence length="276" mass="30877">MSRRLRKVGIEAAAVLASAVLFWVPLYFVLVTAMKSAKEASDMSLKWPAKIQLWQNIKDVVAFRDHMLLRAFWNSSALTVLSLAAMVVVCSMAAFVMQRRKDKATPWISFFVLAGLIIPPAIVPTIWVLDEIHLFKTMTGLVLVEVALGFPFCVMLYRGFMAAIPRDIDEAAVVDGYGGYRLFFTIIFPLLKPVTATIIVTQAVAIFNDFTNPLYFFPGSKNVTVQLTLYNFTSQFISQWNLLFTDILLITIPPLVLFIFFNKKIVAGMTTGSVKG</sequence>
<dbReference type="AlphaFoldDB" id="A0A7X0SMZ6"/>
<dbReference type="PANTHER" id="PTHR43744:SF8">
    <property type="entry name" value="SN-GLYCEROL-3-PHOSPHATE TRANSPORT SYSTEM PERMEASE PROTEIN UGPE"/>
    <property type="match status" value="1"/>
</dbReference>
<dbReference type="InterPro" id="IPR000515">
    <property type="entry name" value="MetI-like"/>
</dbReference>
<evidence type="ECO:0000256" key="3">
    <source>
        <dbReference type="ARBA" id="ARBA00022475"/>
    </source>
</evidence>
<feature type="transmembrane region" description="Helical" evidence="7">
    <location>
        <begin position="240"/>
        <end position="261"/>
    </location>
</feature>
<dbReference type="GO" id="GO:0055085">
    <property type="term" value="P:transmembrane transport"/>
    <property type="evidence" value="ECO:0007669"/>
    <property type="project" value="InterPro"/>
</dbReference>
<dbReference type="InterPro" id="IPR035906">
    <property type="entry name" value="MetI-like_sf"/>
</dbReference>
<name>A0A7X0SMZ6_9BACL</name>
<keyword evidence="4 7" id="KW-0812">Transmembrane</keyword>
<dbReference type="GO" id="GO:0005886">
    <property type="term" value="C:plasma membrane"/>
    <property type="evidence" value="ECO:0007669"/>
    <property type="project" value="UniProtKB-SubCell"/>
</dbReference>
<comment type="caution">
    <text evidence="9">The sequence shown here is derived from an EMBL/GenBank/DDBJ whole genome shotgun (WGS) entry which is preliminary data.</text>
</comment>
<organism evidence="9 10">
    <name type="scientific">Cohnella zeiphila</name>
    <dbReference type="NCBI Taxonomy" id="2761120"/>
    <lineage>
        <taxon>Bacteria</taxon>
        <taxon>Bacillati</taxon>
        <taxon>Bacillota</taxon>
        <taxon>Bacilli</taxon>
        <taxon>Bacillales</taxon>
        <taxon>Paenibacillaceae</taxon>
        <taxon>Cohnella</taxon>
    </lineage>
</organism>
<evidence type="ECO:0000256" key="2">
    <source>
        <dbReference type="ARBA" id="ARBA00022448"/>
    </source>
</evidence>
<reference evidence="9 10" key="1">
    <citation type="submission" date="2020-08" db="EMBL/GenBank/DDBJ databases">
        <title>Cohnella phylogeny.</title>
        <authorList>
            <person name="Dunlap C."/>
        </authorList>
    </citation>
    <scope>NUCLEOTIDE SEQUENCE [LARGE SCALE GENOMIC DNA]</scope>
    <source>
        <strain evidence="9 10">CBP 2801</strain>
    </source>
</reference>
<evidence type="ECO:0000256" key="6">
    <source>
        <dbReference type="ARBA" id="ARBA00023136"/>
    </source>
</evidence>
<feature type="transmembrane region" description="Helical" evidence="7">
    <location>
        <begin position="12"/>
        <end position="34"/>
    </location>
</feature>
<dbReference type="EMBL" id="JACJVO010000013">
    <property type="protein sequence ID" value="MBB6731685.1"/>
    <property type="molecule type" value="Genomic_DNA"/>
</dbReference>
<dbReference type="RefSeq" id="WP_185129355.1">
    <property type="nucleotide sequence ID" value="NZ_JACJVO010000013.1"/>
</dbReference>
<evidence type="ECO:0000313" key="9">
    <source>
        <dbReference type="EMBL" id="MBB6731685.1"/>
    </source>
</evidence>
<feature type="transmembrane region" description="Helical" evidence="7">
    <location>
        <begin position="107"/>
        <end position="129"/>
    </location>
</feature>
<comment type="similarity">
    <text evidence="7">Belongs to the binding-protein-dependent transport system permease family.</text>
</comment>
<comment type="subcellular location">
    <subcellularLocation>
        <location evidence="1 7">Cell membrane</location>
        <topology evidence="1 7">Multi-pass membrane protein</topology>
    </subcellularLocation>
</comment>
<evidence type="ECO:0000256" key="1">
    <source>
        <dbReference type="ARBA" id="ARBA00004651"/>
    </source>
</evidence>
<dbReference type="Gene3D" id="1.10.3720.10">
    <property type="entry name" value="MetI-like"/>
    <property type="match status" value="1"/>
</dbReference>
<keyword evidence="2 7" id="KW-0813">Transport</keyword>
<protein>
    <submittedName>
        <fullName evidence="9">Carbohydrate ABC transporter permease</fullName>
    </submittedName>
</protein>
<keyword evidence="3" id="KW-1003">Cell membrane</keyword>
<accession>A0A7X0SMZ6</accession>
<feature type="transmembrane region" description="Helical" evidence="7">
    <location>
        <begin position="141"/>
        <end position="161"/>
    </location>
</feature>
<dbReference type="Pfam" id="PF00528">
    <property type="entry name" value="BPD_transp_1"/>
    <property type="match status" value="1"/>
</dbReference>
<evidence type="ECO:0000259" key="8">
    <source>
        <dbReference type="PROSITE" id="PS50928"/>
    </source>
</evidence>
<proteinExistence type="inferred from homology"/>
<gene>
    <name evidence="9" type="ORF">H7C18_12255</name>
</gene>
<evidence type="ECO:0000256" key="4">
    <source>
        <dbReference type="ARBA" id="ARBA00022692"/>
    </source>
</evidence>
<dbReference type="PROSITE" id="PS50928">
    <property type="entry name" value="ABC_TM1"/>
    <property type="match status" value="1"/>
</dbReference>
<dbReference type="Proteomes" id="UP000564644">
    <property type="component" value="Unassembled WGS sequence"/>
</dbReference>
<evidence type="ECO:0000313" key="10">
    <source>
        <dbReference type="Proteomes" id="UP000564644"/>
    </source>
</evidence>
<feature type="transmembrane region" description="Helical" evidence="7">
    <location>
        <begin position="182"/>
        <end position="207"/>
    </location>
</feature>
<dbReference type="SUPFAM" id="SSF161098">
    <property type="entry name" value="MetI-like"/>
    <property type="match status" value="1"/>
</dbReference>
<dbReference type="PANTHER" id="PTHR43744">
    <property type="entry name" value="ABC TRANSPORTER PERMEASE PROTEIN MG189-RELATED-RELATED"/>
    <property type="match status" value="1"/>
</dbReference>
<feature type="domain" description="ABC transmembrane type-1" evidence="8">
    <location>
        <begin position="72"/>
        <end position="261"/>
    </location>
</feature>
<evidence type="ECO:0000256" key="7">
    <source>
        <dbReference type="RuleBase" id="RU363032"/>
    </source>
</evidence>
<keyword evidence="5 7" id="KW-1133">Transmembrane helix</keyword>
<feature type="transmembrane region" description="Helical" evidence="7">
    <location>
        <begin position="71"/>
        <end position="95"/>
    </location>
</feature>
<keyword evidence="10" id="KW-1185">Reference proteome</keyword>
<evidence type="ECO:0000256" key="5">
    <source>
        <dbReference type="ARBA" id="ARBA00022989"/>
    </source>
</evidence>
<dbReference type="CDD" id="cd06261">
    <property type="entry name" value="TM_PBP2"/>
    <property type="match status" value="1"/>
</dbReference>